<dbReference type="GO" id="GO:0008233">
    <property type="term" value="F:peptidase activity"/>
    <property type="evidence" value="ECO:0007669"/>
    <property type="project" value="UniProtKB-KW"/>
</dbReference>
<reference evidence="4 5" key="1">
    <citation type="submission" date="2016-10" db="EMBL/GenBank/DDBJ databases">
        <authorList>
            <person name="de Groot N.N."/>
        </authorList>
    </citation>
    <scope>NUCLEOTIDE SEQUENCE [LARGE SCALE GENOMIC DNA]</scope>
    <source>
        <strain evidence="4 5">KHGC13</strain>
    </source>
</reference>
<name>A0A1I7FY79_9FIRM</name>
<accession>A0A1I7FY79</accession>
<feature type="signal peptide" evidence="1">
    <location>
        <begin position="1"/>
        <end position="21"/>
    </location>
</feature>
<organism evidence="4 5">
    <name type="scientific">Eubacterium pyruvativorans</name>
    <dbReference type="NCBI Taxonomy" id="155865"/>
    <lineage>
        <taxon>Bacteria</taxon>
        <taxon>Bacillati</taxon>
        <taxon>Bacillota</taxon>
        <taxon>Clostridia</taxon>
        <taxon>Eubacteriales</taxon>
        <taxon>Eubacteriaceae</taxon>
        <taxon>Eubacterium</taxon>
    </lineage>
</organism>
<dbReference type="SUPFAM" id="SSF54001">
    <property type="entry name" value="Cysteine proteinases"/>
    <property type="match status" value="1"/>
</dbReference>
<protein>
    <submittedName>
        <fullName evidence="4">Transglutaminase-like enzyme, putative cysteine protease</fullName>
    </submittedName>
</protein>
<dbReference type="RefSeq" id="WP_090470250.1">
    <property type="nucleotide sequence ID" value="NZ_FOWF01000004.1"/>
</dbReference>
<keyword evidence="4" id="KW-0378">Hydrolase</keyword>
<dbReference type="InterPro" id="IPR003343">
    <property type="entry name" value="Big_2"/>
</dbReference>
<dbReference type="Gene3D" id="3.10.620.30">
    <property type="match status" value="1"/>
</dbReference>
<gene>
    <name evidence="4" type="ORF">SAMN05216508_10414</name>
</gene>
<keyword evidence="5" id="KW-1185">Reference proteome</keyword>
<feature type="domain" description="Transglutaminase-like" evidence="2">
    <location>
        <begin position="372"/>
        <end position="437"/>
    </location>
</feature>
<dbReference type="Proteomes" id="UP000198817">
    <property type="component" value="Unassembled WGS sequence"/>
</dbReference>
<keyword evidence="4" id="KW-0645">Protease</keyword>
<dbReference type="EMBL" id="FPBT01000004">
    <property type="protein sequence ID" value="SFU41113.1"/>
    <property type="molecule type" value="Genomic_DNA"/>
</dbReference>
<dbReference type="InterPro" id="IPR008964">
    <property type="entry name" value="Invasin/intimin_cell_adhesion"/>
</dbReference>
<evidence type="ECO:0000313" key="4">
    <source>
        <dbReference type="EMBL" id="SFU41113.1"/>
    </source>
</evidence>
<evidence type="ECO:0000313" key="5">
    <source>
        <dbReference type="Proteomes" id="UP000198817"/>
    </source>
</evidence>
<dbReference type="AlphaFoldDB" id="A0A1I7FY79"/>
<dbReference type="SMART" id="SM00635">
    <property type="entry name" value="BID_2"/>
    <property type="match status" value="1"/>
</dbReference>
<dbReference type="SMART" id="SM00460">
    <property type="entry name" value="TGc"/>
    <property type="match status" value="1"/>
</dbReference>
<keyword evidence="1" id="KW-0732">Signal</keyword>
<sequence>MQHHRKSAARLLTLCITAVLAAGMIGLTGPERAEAASKWTVSPSGRTITVGSHGTFRSSRSVRWKAAGKKGIIRITKKSSRAVTVRGEKAGTAYLKAVYGRKTKKIRVRVVAKQLKAVSTRETIGVKNHCTVYVKSPAGADQNVSYSSSDRSVATVSASGLVTGVSPGTVTITVKSGKKGIRNGSVRITVAETVNGTITLEAGMTDEAKYPAGKTARMWIPIPQTDRDQIVSDVRWEVNEDSVSKVEQTTDSAENKGLYIEWKAAALPQDRRVKTSFHVSRQAIVRPAGLASREKGTVDRKKMGRYLKETKRSGSLTEGIVKETADGIVRKAGAKTVYQKAYAIYDWACENLRRDSSTPGIGSGEVVYILNHRDQGIGKCTDVNAVFVALCRAEGIPARSVYGFKLDAMKKGDQHVQKCKPQYYLPGYGWAEADASAVLKEIIGKEDAYRGKNAPNGADWKALKDAYWGRGQAQWMMVSQGGDITLSPRQEATSAVDRAENHLGILNEDGTLNYFMYPYAEYDGQYLSCYGNAKGFSYTYSFAEDVDDCGC</sequence>
<evidence type="ECO:0000256" key="1">
    <source>
        <dbReference type="SAM" id="SignalP"/>
    </source>
</evidence>
<dbReference type="SUPFAM" id="SSF49373">
    <property type="entry name" value="Invasin/intimin cell-adhesion fragments"/>
    <property type="match status" value="1"/>
</dbReference>
<dbReference type="InterPro" id="IPR002931">
    <property type="entry name" value="Transglutaminase-like"/>
</dbReference>
<dbReference type="Pfam" id="PF01841">
    <property type="entry name" value="Transglut_core"/>
    <property type="match status" value="1"/>
</dbReference>
<dbReference type="PANTHER" id="PTHR38339:SF1">
    <property type="entry name" value="TRANSGLUTAMINASE-LIKE DOMAIN-CONTAINING PROTEIN"/>
    <property type="match status" value="1"/>
</dbReference>
<dbReference type="PANTHER" id="PTHR38339">
    <property type="entry name" value="TRANSGLUTAMINASE DOMAIN PROTEIN"/>
    <property type="match status" value="1"/>
</dbReference>
<feature type="chain" id="PRO_5038686179" evidence="1">
    <location>
        <begin position="22"/>
        <end position="551"/>
    </location>
</feature>
<evidence type="ECO:0000259" key="3">
    <source>
        <dbReference type="SMART" id="SM00635"/>
    </source>
</evidence>
<dbReference type="OrthoDB" id="9804872at2"/>
<feature type="domain" description="BIG2" evidence="3">
    <location>
        <begin position="109"/>
        <end position="186"/>
    </location>
</feature>
<dbReference type="GO" id="GO:0006508">
    <property type="term" value="P:proteolysis"/>
    <property type="evidence" value="ECO:0007669"/>
    <property type="project" value="UniProtKB-KW"/>
</dbReference>
<proteinExistence type="predicted"/>
<dbReference type="Gene3D" id="2.60.40.1080">
    <property type="match status" value="1"/>
</dbReference>
<dbReference type="Pfam" id="PF02368">
    <property type="entry name" value="Big_2"/>
    <property type="match status" value="1"/>
</dbReference>
<dbReference type="InterPro" id="IPR038765">
    <property type="entry name" value="Papain-like_cys_pep_sf"/>
</dbReference>
<evidence type="ECO:0000259" key="2">
    <source>
        <dbReference type="SMART" id="SM00460"/>
    </source>
</evidence>